<evidence type="ECO:0000313" key="2">
    <source>
        <dbReference type="Proteomes" id="UP000076872"/>
    </source>
</evidence>
<sequence>MKVCSAARSLIRNKATKEDLEELRELIDKKYLELEQNNPHTSH</sequence>
<dbReference type="EMBL" id="LUXO01000033">
    <property type="protein sequence ID" value="KZV01734.1"/>
    <property type="molecule type" value="Genomic_DNA"/>
</dbReference>
<accession>A0AAW3RDD0</accession>
<dbReference type="AlphaFoldDB" id="A0AAW3RDD0"/>
<organism evidence="1 2">
    <name type="scientific">Lactiplantibacillus plantarum</name>
    <name type="common">Lactobacillus plantarum</name>
    <dbReference type="NCBI Taxonomy" id="1590"/>
    <lineage>
        <taxon>Bacteria</taxon>
        <taxon>Bacillati</taxon>
        <taxon>Bacillota</taxon>
        <taxon>Bacilli</taxon>
        <taxon>Lactobacillales</taxon>
        <taxon>Lactobacillaceae</taxon>
        <taxon>Lactiplantibacillus</taxon>
    </lineage>
</organism>
<dbReference type="Proteomes" id="UP000076872">
    <property type="component" value="Unassembled WGS sequence"/>
</dbReference>
<proteinExistence type="predicted"/>
<reference evidence="1 2" key="1">
    <citation type="submission" date="2016-03" db="EMBL/GenBank/DDBJ databases">
        <title>Comparative genomics of 54 Lactobacillus plantarum strains reveals genomic uncoupling from niche constraints.</title>
        <authorList>
            <person name="Martino M.E."/>
        </authorList>
    </citation>
    <scope>NUCLEOTIDE SEQUENCE [LARGE SCALE GENOMIC DNA]</scope>
    <source>
        <strain evidence="1 2">NAB2</strain>
    </source>
</reference>
<dbReference type="RefSeq" id="WP_257785063.1">
    <property type="nucleotide sequence ID" value="NZ_CP013749.1"/>
</dbReference>
<gene>
    <name evidence="1" type="ORF">NAB2_2354</name>
</gene>
<comment type="caution">
    <text evidence="1">The sequence shown here is derived from an EMBL/GenBank/DDBJ whole genome shotgun (WGS) entry which is preliminary data.</text>
</comment>
<evidence type="ECO:0000313" key="1">
    <source>
        <dbReference type="EMBL" id="KZV01734.1"/>
    </source>
</evidence>
<protein>
    <submittedName>
        <fullName evidence="1">Uncharacterized protein</fullName>
    </submittedName>
</protein>
<name>A0AAW3RDD0_LACPN</name>